<dbReference type="PRINTS" id="PR01217">
    <property type="entry name" value="PRICHEXTENSN"/>
</dbReference>
<comment type="caution">
    <text evidence="3">The sequence shown here is derived from an EMBL/GenBank/DDBJ whole genome shotgun (WGS) entry which is preliminary data.</text>
</comment>
<keyword evidence="2" id="KW-1133">Transmembrane helix</keyword>
<name>A0A9P6B228_9AGAM</name>
<sequence length="320" mass="35621">MSGFTFTSAVTVTFTHIITLIAGFSSWFSSHLLTITTTRCIRGGYVSPFVARLFAEPLPTVEQMDAFWNGGEDDDEEEEEEEERLPDYVQPIRGKLYEDYLAWHEAGFDKLRKAKVAADEWMAVAARDAHDLMQLHGAIGKKKQKLSEFNACIIVEWRAPGRDNTARNEAKCRRCFAAYEIAKAAKKPPTASPHCPPQPASTLLTRITSPGLTPLESTPPEPAPNEPTSQPTHEPVPRKPTPEPTPREPTPEPAPRAPTPEPAPCKPPLSPHLASPLLSPHLVSPLLSPVHKNPFYMSPHFPHLRRLQLLRNRPFIPPPL</sequence>
<proteinExistence type="predicted"/>
<feature type="compositionally biased region" description="Pro residues" evidence="1">
    <location>
        <begin position="251"/>
        <end position="270"/>
    </location>
</feature>
<feature type="region of interest" description="Disordered" evidence="1">
    <location>
        <begin position="186"/>
        <end position="272"/>
    </location>
</feature>
<keyword evidence="2" id="KW-0812">Transmembrane</keyword>
<accession>A0A9P6B228</accession>
<evidence type="ECO:0000313" key="4">
    <source>
        <dbReference type="Proteomes" id="UP000886523"/>
    </source>
</evidence>
<dbReference type="Proteomes" id="UP000886523">
    <property type="component" value="Unassembled WGS sequence"/>
</dbReference>
<feature type="compositionally biased region" description="Basic and acidic residues" evidence="1">
    <location>
        <begin position="235"/>
        <end position="250"/>
    </location>
</feature>
<protein>
    <submittedName>
        <fullName evidence="3">Uncharacterized protein</fullName>
    </submittedName>
</protein>
<dbReference type="AlphaFoldDB" id="A0A9P6B228"/>
<evidence type="ECO:0000256" key="1">
    <source>
        <dbReference type="SAM" id="MobiDB-lite"/>
    </source>
</evidence>
<evidence type="ECO:0000313" key="3">
    <source>
        <dbReference type="EMBL" id="KAF9516223.1"/>
    </source>
</evidence>
<feature type="compositionally biased region" description="Pro residues" evidence="1">
    <location>
        <begin position="190"/>
        <end position="199"/>
    </location>
</feature>
<keyword evidence="4" id="KW-1185">Reference proteome</keyword>
<keyword evidence="2" id="KW-0472">Membrane</keyword>
<organism evidence="3 4">
    <name type="scientific">Hydnum rufescens UP504</name>
    <dbReference type="NCBI Taxonomy" id="1448309"/>
    <lineage>
        <taxon>Eukaryota</taxon>
        <taxon>Fungi</taxon>
        <taxon>Dikarya</taxon>
        <taxon>Basidiomycota</taxon>
        <taxon>Agaricomycotina</taxon>
        <taxon>Agaricomycetes</taxon>
        <taxon>Cantharellales</taxon>
        <taxon>Hydnaceae</taxon>
        <taxon>Hydnum</taxon>
    </lineage>
</organism>
<gene>
    <name evidence="3" type="ORF">BS47DRAFT_1391001</name>
</gene>
<feature type="compositionally biased region" description="Polar residues" evidence="1">
    <location>
        <begin position="200"/>
        <end position="211"/>
    </location>
</feature>
<evidence type="ECO:0000256" key="2">
    <source>
        <dbReference type="SAM" id="Phobius"/>
    </source>
</evidence>
<reference evidence="3" key="1">
    <citation type="journal article" date="2020" name="Nat. Commun.">
        <title>Large-scale genome sequencing of mycorrhizal fungi provides insights into the early evolution of symbiotic traits.</title>
        <authorList>
            <person name="Miyauchi S."/>
            <person name="Kiss E."/>
            <person name="Kuo A."/>
            <person name="Drula E."/>
            <person name="Kohler A."/>
            <person name="Sanchez-Garcia M."/>
            <person name="Morin E."/>
            <person name="Andreopoulos B."/>
            <person name="Barry K.W."/>
            <person name="Bonito G."/>
            <person name="Buee M."/>
            <person name="Carver A."/>
            <person name="Chen C."/>
            <person name="Cichocki N."/>
            <person name="Clum A."/>
            <person name="Culley D."/>
            <person name="Crous P.W."/>
            <person name="Fauchery L."/>
            <person name="Girlanda M."/>
            <person name="Hayes R.D."/>
            <person name="Keri Z."/>
            <person name="LaButti K."/>
            <person name="Lipzen A."/>
            <person name="Lombard V."/>
            <person name="Magnuson J."/>
            <person name="Maillard F."/>
            <person name="Murat C."/>
            <person name="Nolan M."/>
            <person name="Ohm R.A."/>
            <person name="Pangilinan J."/>
            <person name="Pereira M.F."/>
            <person name="Perotto S."/>
            <person name="Peter M."/>
            <person name="Pfister S."/>
            <person name="Riley R."/>
            <person name="Sitrit Y."/>
            <person name="Stielow J.B."/>
            <person name="Szollosi G."/>
            <person name="Zifcakova L."/>
            <person name="Stursova M."/>
            <person name="Spatafora J.W."/>
            <person name="Tedersoo L."/>
            <person name="Vaario L.M."/>
            <person name="Yamada A."/>
            <person name="Yan M."/>
            <person name="Wang P."/>
            <person name="Xu J."/>
            <person name="Bruns T."/>
            <person name="Baldrian P."/>
            <person name="Vilgalys R."/>
            <person name="Dunand C."/>
            <person name="Henrissat B."/>
            <person name="Grigoriev I.V."/>
            <person name="Hibbett D."/>
            <person name="Nagy L.G."/>
            <person name="Martin F.M."/>
        </authorList>
    </citation>
    <scope>NUCLEOTIDE SEQUENCE</scope>
    <source>
        <strain evidence="3">UP504</strain>
    </source>
</reference>
<dbReference type="EMBL" id="MU128942">
    <property type="protein sequence ID" value="KAF9516223.1"/>
    <property type="molecule type" value="Genomic_DNA"/>
</dbReference>
<feature type="transmembrane region" description="Helical" evidence="2">
    <location>
        <begin position="6"/>
        <end position="29"/>
    </location>
</feature>